<comment type="caution">
    <text evidence="1">The sequence shown here is derived from an EMBL/GenBank/DDBJ whole genome shotgun (WGS) entry which is preliminary data.</text>
</comment>
<gene>
    <name evidence="1" type="ORF">JZO85_17350</name>
</gene>
<keyword evidence="2" id="KW-1185">Reference proteome</keyword>
<reference evidence="1 2" key="1">
    <citation type="submission" date="2021-03" db="EMBL/GenBank/DDBJ databases">
        <title>Enterococcal diversity collection.</title>
        <authorList>
            <person name="Gilmore M.S."/>
            <person name="Schwartzman J."/>
            <person name="Van Tyne D."/>
            <person name="Martin M."/>
            <person name="Earl A.M."/>
            <person name="Manson A.L."/>
            <person name="Straub T."/>
            <person name="Salamzade R."/>
            <person name="Saavedra J."/>
            <person name="Lebreton F."/>
            <person name="Prichula J."/>
            <person name="Schaufler K."/>
            <person name="Gaca A."/>
            <person name="Sgardioli B."/>
            <person name="Wagenaar J."/>
            <person name="Strong T."/>
        </authorList>
    </citation>
    <scope>NUCLEOTIDE SEQUENCE [LARGE SCALE GENOMIC DNA]</scope>
    <source>
        <strain evidence="1 2">MJM16</strain>
    </source>
</reference>
<protein>
    <submittedName>
        <fullName evidence="1">Uncharacterized protein</fullName>
    </submittedName>
</protein>
<accession>A0ABS3HKP7</accession>
<feature type="non-terminal residue" evidence="1">
    <location>
        <position position="1"/>
    </location>
</feature>
<organism evidence="1 2">
    <name type="scientific">Candidatus Enterococcus murrayae</name>
    <dbReference type="NCBI Taxonomy" id="2815321"/>
    <lineage>
        <taxon>Bacteria</taxon>
        <taxon>Bacillati</taxon>
        <taxon>Bacillota</taxon>
        <taxon>Bacilli</taxon>
        <taxon>Lactobacillales</taxon>
        <taxon>Enterococcaceae</taxon>
        <taxon>Enterococcus</taxon>
    </lineage>
</organism>
<evidence type="ECO:0000313" key="2">
    <source>
        <dbReference type="Proteomes" id="UP000664495"/>
    </source>
</evidence>
<dbReference type="RefSeq" id="WP_207109776.1">
    <property type="nucleotide sequence ID" value="NZ_JAFLVR010000045.1"/>
</dbReference>
<proteinExistence type="predicted"/>
<dbReference type="Proteomes" id="UP000664495">
    <property type="component" value="Unassembled WGS sequence"/>
</dbReference>
<name>A0ABS3HKP7_9ENTE</name>
<sequence length="74" mass="8997">IIDMLLVLIHRNMSKSNLYNFIENKKLENKILLKPSWAFFIKYMIFYSLFIDIAEVACMQMSWERCHEKNFIAF</sequence>
<dbReference type="EMBL" id="JAFLVR010000045">
    <property type="protein sequence ID" value="MBO0454026.1"/>
    <property type="molecule type" value="Genomic_DNA"/>
</dbReference>
<evidence type="ECO:0000313" key="1">
    <source>
        <dbReference type="EMBL" id="MBO0454026.1"/>
    </source>
</evidence>